<sequence>MDLAAVRTFVAVVDEGRFQRAAEDLAISQQAVSKRIAALEKELGVRLFTRTAQGARLSADGEAFLPHARDLLDAAGRAVASVRPERRALRVDVIGRKLAPADLLRDFHRAHPEVELHVVTLHDADAATAALLAGTVDASFRAAGALPPGIEAVRVLDEPIQLLTGPRHEFAEAGAVRPADLAGRRIWMPGIAGTEWGEFYEGLAAEFGFTLDPVGPHYGTEPLLDVITRSADLAAFVGGQTRLLRAPEHDLRRVDLHHPTPVYPHSVLWRAGNPHPALAALRGYLGSRPALPDSWAPGPLSGRADARPAPPHPPGPRNPR</sequence>
<evidence type="ECO:0000256" key="2">
    <source>
        <dbReference type="ARBA" id="ARBA00023015"/>
    </source>
</evidence>
<dbReference type="PANTHER" id="PTHR30346">
    <property type="entry name" value="TRANSCRIPTIONAL DUAL REGULATOR HCAR-RELATED"/>
    <property type="match status" value="1"/>
</dbReference>
<comment type="similarity">
    <text evidence="1">Belongs to the LysR transcriptional regulatory family.</text>
</comment>
<accession>K0K4D1</accession>
<evidence type="ECO:0000256" key="3">
    <source>
        <dbReference type="ARBA" id="ARBA00023125"/>
    </source>
</evidence>
<evidence type="ECO:0000256" key="5">
    <source>
        <dbReference type="SAM" id="MobiDB-lite"/>
    </source>
</evidence>
<dbReference type="Pfam" id="PF00126">
    <property type="entry name" value="HTH_1"/>
    <property type="match status" value="1"/>
</dbReference>
<dbReference type="SUPFAM" id="SSF53850">
    <property type="entry name" value="Periplasmic binding protein-like II"/>
    <property type="match status" value="1"/>
</dbReference>
<evidence type="ECO:0000259" key="6">
    <source>
        <dbReference type="PROSITE" id="PS50931"/>
    </source>
</evidence>
<dbReference type="InterPro" id="IPR036390">
    <property type="entry name" value="WH_DNA-bd_sf"/>
</dbReference>
<dbReference type="KEGG" id="sesp:BN6_44380"/>
<evidence type="ECO:0000313" key="8">
    <source>
        <dbReference type="Proteomes" id="UP000006281"/>
    </source>
</evidence>
<dbReference type="SUPFAM" id="SSF46785">
    <property type="entry name" value="Winged helix' DNA-binding domain"/>
    <property type="match status" value="1"/>
</dbReference>
<dbReference type="PANTHER" id="PTHR30346:SF0">
    <property type="entry name" value="HCA OPERON TRANSCRIPTIONAL ACTIVATOR HCAR"/>
    <property type="match status" value="1"/>
</dbReference>
<dbReference type="PROSITE" id="PS50931">
    <property type="entry name" value="HTH_LYSR"/>
    <property type="match status" value="1"/>
</dbReference>
<dbReference type="PRINTS" id="PR00039">
    <property type="entry name" value="HTHLYSR"/>
</dbReference>
<evidence type="ECO:0000256" key="1">
    <source>
        <dbReference type="ARBA" id="ARBA00009437"/>
    </source>
</evidence>
<dbReference type="Gene3D" id="1.10.10.10">
    <property type="entry name" value="Winged helix-like DNA-binding domain superfamily/Winged helix DNA-binding domain"/>
    <property type="match status" value="1"/>
</dbReference>
<dbReference type="RefSeq" id="WP_015101831.1">
    <property type="nucleotide sequence ID" value="NC_019673.1"/>
</dbReference>
<dbReference type="InterPro" id="IPR005119">
    <property type="entry name" value="LysR_subst-bd"/>
</dbReference>
<evidence type="ECO:0000313" key="7">
    <source>
        <dbReference type="EMBL" id="CCH31719.1"/>
    </source>
</evidence>
<organism evidence="7 8">
    <name type="scientific">Saccharothrix espanaensis (strain ATCC 51144 / DSM 44229 / JCM 9112 / NBRC 15066 / NRRL 15764)</name>
    <dbReference type="NCBI Taxonomy" id="1179773"/>
    <lineage>
        <taxon>Bacteria</taxon>
        <taxon>Bacillati</taxon>
        <taxon>Actinomycetota</taxon>
        <taxon>Actinomycetes</taxon>
        <taxon>Pseudonocardiales</taxon>
        <taxon>Pseudonocardiaceae</taxon>
        <taxon>Saccharothrix</taxon>
    </lineage>
</organism>
<keyword evidence="3" id="KW-0238">DNA-binding</keyword>
<feature type="compositionally biased region" description="Pro residues" evidence="5">
    <location>
        <begin position="308"/>
        <end position="320"/>
    </location>
</feature>
<dbReference type="OrthoDB" id="3828349at2"/>
<dbReference type="GO" id="GO:0003677">
    <property type="term" value="F:DNA binding"/>
    <property type="evidence" value="ECO:0007669"/>
    <property type="project" value="UniProtKB-KW"/>
</dbReference>
<dbReference type="InterPro" id="IPR036388">
    <property type="entry name" value="WH-like_DNA-bd_sf"/>
</dbReference>
<name>K0K4D1_SACES</name>
<dbReference type="Proteomes" id="UP000006281">
    <property type="component" value="Chromosome"/>
</dbReference>
<gene>
    <name evidence="7" type="ordered locus">BN6_44380</name>
</gene>
<dbReference type="InterPro" id="IPR000847">
    <property type="entry name" value="LysR_HTH_N"/>
</dbReference>
<dbReference type="AlphaFoldDB" id="K0K4D1"/>
<dbReference type="STRING" id="1179773.BN6_44380"/>
<dbReference type="eggNOG" id="COG0583">
    <property type="taxonomic scope" value="Bacteria"/>
</dbReference>
<dbReference type="Pfam" id="PF03466">
    <property type="entry name" value="LysR_substrate"/>
    <property type="match status" value="1"/>
</dbReference>
<dbReference type="PATRIC" id="fig|1179773.3.peg.4446"/>
<keyword evidence="4" id="KW-0804">Transcription</keyword>
<dbReference type="BioCyc" id="SESP1179773:BN6_RS21490-MONOMER"/>
<dbReference type="CDD" id="cd05466">
    <property type="entry name" value="PBP2_LTTR_substrate"/>
    <property type="match status" value="1"/>
</dbReference>
<reference evidence="7 8" key="1">
    <citation type="journal article" date="2012" name="BMC Genomics">
        <title>Complete genome sequence of Saccharothrix espanaensis DSM 44229T and comparison to the other completely sequenced Pseudonocardiaceae.</title>
        <authorList>
            <person name="Strobel T."/>
            <person name="Al-Dilaimi A."/>
            <person name="Blom J."/>
            <person name="Gessner A."/>
            <person name="Kalinowski J."/>
            <person name="Luzhetska M."/>
            <person name="Puhler A."/>
            <person name="Szczepanowski R."/>
            <person name="Bechthold A."/>
            <person name="Ruckert C."/>
        </authorList>
    </citation>
    <scope>NUCLEOTIDE SEQUENCE [LARGE SCALE GENOMIC DNA]</scope>
    <source>
        <strain evidence="8">ATCC 51144 / DSM 44229 / JCM 9112 / NBRC 15066 / NRRL 15764</strain>
    </source>
</reference>
<dbReference type="HOGENOM" id="CLU_039613_6_4_11"/>
<protein>
    <submittedName>
        <fullName evidence="7">Transcriptional regulator</fullName>
    </submittedName>
</protein>
<feature type="region of interest" description="Disordered" evidence="5">
    <location>
        <begin position="292"/>
        <end position="320"/>
    </location>
</feature>
<keyword evidence="2" id="KW-0805">Transcription regulation</keyword>
<dbReference type="GO" id="GO:0003700">
    <property type="term" value="F:DNA-binding transcription factor activity"/>
    <property type="evidence" value="ECO:0007669"/>
    <property type="project" value="InterPro"/>
</dbReference>
<dbReference type="GO" id="GO:0032993">
    <property type="term" value="C:protein-DNA complex"/>
    <property type="evidence" value="ECO:0007669"/>
    <property type="project" value="TreeGrafter"/>
</dbReference>
<proteinExistence type="inferred from homology"/>
<feature type="domain" description="HTH lysR-type" evidence="6">
    <location>
        <begin position="1"/>
        <end position="58"/>
    </location>
</feature>
<dbReference type="EMBL" id="HE804045">
    <property type="protein sequence ID" value="CCH31719.1"/>
    <property type="molecule type" value="Genomic_DNA"/>
</dbReference>
<keyword evidence="8" id="KW-1185">Reference proteome</keyword>
<dbReference type="Gene3D" id="3.40.190.290">
    <property type="match status" value="1"/>
</dbReference>
<evidence type="ECO:0000256" key="4">
    <source>
        <dbReference type="ARBA" id="ARBA00023163"/>
    </source>
</evidence>
<dbReference type="FunFam" id="1.10.10.10:FF:000001">
    <property type="entry name" value="LysR family transcriptional regulator"/>
    <property type="match status" value="1"/>
</dbReference>